<feature type="coiled-coil region" evidence="2">
    <location>
        <begin position="76"/>
        <end position="110"/>
    </location>
</feature>
<dbReference type="PANTHER" id="PTHR46558">
    <property type="entry name" value="TRACRIPTIONAL REGULATORY PROTEIN-RELATED-RELATED"/>
    <property type="match status" value="1"/>
</dbReference>
<dbReference type="CDD" id="cd00093">
    <property type="entry name" value="HTH_XRE"/>
    <property type="match status" value="1"/>
</dbReference>
<keyword evidence="1" id="KW-0238">DNA-binding</keyword>
<dbReference type="EMBL" id="WKQM01000013">
    <property type="protein sequence ID" value="MSC51863.1"/>
    <property type="molecule type" value="Genomic_DNA"/>
</dbReference>
<organism evidence="5 6">
    <name type="scientific">Faecalibacterium prausnitzii</name>
    <dbReference type="NCBI Taxonomy" id="853"/>
    <lineage>
        <taxon>Bacteria</taxon>
        <taxon>Bacillati</taxon>
        <taxon>Bacillota</taxon>
        <taxon>Clostridia</taxon>
        <taxon>Eubacteriales</taxon>
        <taxon>Oscillospiraceae</taxon>
        <taxon>Faecalibacterium</taxon>
    </lineage>
</organism>
<evidence type="ECO:0000256" key="1">
    <source>
        <dbReference type="ARBA" id="ARBA00023125"/>
    </source>
</evidence>
<keyword evidence="2" id="KW-0175">Coiled coil</keyword>
<feature type="domain" description="HTH cro/C1-type" evidence="3">
    <location>
        <begin position="12"/>
        <end position="66"/>
    </location>
</feature>
<dbReference type="SUPFAM" id="SSF47413">
    <property type="entry name" value="lambda repressor-like DNA-binding domains"/>
    <property type="match status" value="1"/>
</dbReference>
<evidence type="ECO:0000313" key="6">
    <source>
        <dbReference type="Proteomes" id="UP000219901"/>
    </source>
</evidence>
<dbReference type="InterPro" id="IPR010982">
    <property type="entry name" value="Lambda_DNA-bd_dom_sf"/>
</dbReference>
<dbReference type="Proteomes" id="UP000219901">
    <property type="component" value="Unassembled WGS sequence"/>
</dbReference>
<dbReference type="Pfam" id="PF01381">
    <property type="entry name" value="HTH_3"/>
    <property type="match status" value="1"/>
</dbReference>
<dbReference type="Gene3D" id="1.10.260.40">
    <property type="entry name" value="lambda repressor-like DNA-binding domains"/>
    <property type="match status" value="1"/>
</dbReference>
<evidence type="ECO:0000256" key="2">
    <source>
        <dbReference type="SAM" id="Coils"/>
    </source>
</evidence>
<accession>A0A2A7A0U8</accession>
<gene>
    <name evidence="5" type="ORF">CGS55_07610</name>
    <name evidence="4" type="ORF">GKE10_08090</name>
</gene>
<dbReference type="PANTHER" id="PTHR46558:SF11">
    <property type="entry name" value="HTH-TYPE TRANSCRIPTIONAL REGULATOR XRE"/>
    <property type="match status" value="1"/>
</dbReference>
<protein>
    <submittedName>
        <fullName evidence="4">Helix-turn-helix domain-containing protein</fullName>
    </submittedName>
    <submittedName>
        <fullName evidence="5">Transcriptional regulator</fullName>
    </submittedName>
</protein>
<name>A0A2A7A0U8_9FIRM</name>
<reference evidence="4 7" key="3">
    <citation type="journal article" date="2019" name="Nat. Med.">
        <title>A library of human gut bacterial isolates paired with longitudinal multiomics data enables mechanistic microbiome research.</title>
        <authorList>
            <person name="Poyet M."/>
            <person name="Groussin M."/>
            <person name="Gibbons S.M."/>
            <person name="Avila-Pacheco J."/>
            <person name="Jiang X."/>
            <person name="Kearney S.M."/>
            <person name="Perrotta A.R."/>
            <person name="Berdy B."/>
            <person name="Zhao S."/>
            <person name="Lieberman T.D."/>
            <person name="Swanson P.K."/>
            <person name="Smith M."/>
            <person name="Roesemann S."/>
            <person name="Alexander J.E."/>
            <person name="Rich S.A."/>
            <person name="Livny J."/>
            <person name="Vlamakis H."/>
            <person name="Clish C."/>
            <person name="Bullock K."/>
            <person name="Deik A."/>
            <person name="Scott J."/>
            <person name="Pierce K.A."/>
            <person name="Xavier R.J."/>
            <person name="Alm E.J."/>
        </authorList>
    </citation>
    <scope>NUCLEOTIDE SEQUENCE [LARGE SCALE GENOMIC DNA]</scope>
    <source>
        <strain evidence="4 7">BIOML-B1</strain>
    </source>
</reference>
<evidence type="ECO:0000313" key="4">
    <source>
        <dbReference type="EMBL" id="MSC51863.1"/>
    </source>
</evidence>
<evidence type="ECO:0000313" key="5">
    <source>
        <dbReference type="EMBL" id="PDX72658.1"/>
    </source>
</evidence>
<dbReference type="Proteomes" id="UP000462091">
    <property type="component" value="Unassembled WGS sequence"/>
</dbReference>
<proteinExistence type="predicted"/>
<evidence type="ECO:0000259" key="3">
    <source>
        <dbReference type="PROSITE" id="PS50943"/>
    </source>
</evidence>
<dbReference type="AlphaFoldDB" id="A0A2A7A0U8"/>
<dbReference type="EMBL" id="NMTV01000045">
    <property type="protein sequence ID" value="PDX72658.1"/>
    <property type="molecule type" value="Genomic_DNA"/>
</dbReference>
<dbReference type="InterPro" id="IPR001387">
    <property type="entry name" value="Cro/C1-type_HTH"/>
</dbReference>
<dbReference type="SMART" id="SM00530">
    <property type="entry name" value="HTH_XRE"/>
    <property type="match status" value="1"/>
</dbReference>
<dbReference type="PROSITE" id="PS50943">
    <property type="entry name" value="HTH_CROC1"/>
    <property type="match status" value="1"/>
</dbReference>
<comment type="caution">
    <text evidence="5">The sequence shown here is derived from an EMBL/GenBank/DDBJ whole genome shotgun (WGS) entry which is preliminary data.</text>
</comment>
<reference evidence="5 6" key="1">
    <citation type="journal article" date="2017" name="Front. Microbiol.">
        <title>New Insights into the Diversity of the Genus Faecalibacterium.</title>
        <authorList>
            <person name="Benevides L."/>
            <person name="Burman S."/>
            <person name="Martin R."/>
            <person name="Robert V."/>
            <person name="Thomas M."/>
            <person name="Miquel S."/>
            <person name="Chain F."/>
            <person name="Sokol H."/>
            <person name="Bermudez-Humaran L.G."/>
            <person name="Morrison M."/>
            <person name="Langella P."/>
            <person name="Azevedo V.A."/>
            <person name="Chatel J.M."/>
            <person name="Soares S."/>
        </authorList>
    </citation>
    <scope>NUCLEOTIDE SEQUENCE [LARGE SCALE GENOMIC DNA]</scope>
    <source>
        <strain evidence="5 6">CNCM I 4546</strain>
    </source>
</reference>
<evidence type="ECO:0000313" key="7">
    <source>
        <dbReference type="Proteomes" id="UP000462091"/>
    </source>
</evidence>
<dbReference type="GO" id="GO:0003677">
    <property type="term" value="F:DNA binding"/>
    <property type="evidence" value="ECO:0007669"/>
    <property type="project" value="UniProtKB-KW"/>
</dbReference>
<reference evidence="5" key="2">
    <citation type="submission" date="2017-07" db="EMBL/GenBank/DDBJ databases">
        <authorList>
            <person name="Sun Z.S."/>
            <person name="Albrecht U."/>
            <person name="Echele G."/>
            <person name="Lee C.C."/>
        </authorList>
    </citation>
    <scope>NUCLEOTIDE SEQUENCE</scope>
    <source>
        <strain evidence="5">CNCM I 4546</strain>
    </source>
</reference>
<sequence length="111" mass="13226">MYYDQFNTGKRIQKLRRERYLTQEELAVRLNVSDRHLRSLESGEYIPSIDLFIEIAAFFDVTLDHLIMGKSLSDQEESLRNKLQQKRLTNQKLRLKLQRIMQKLSAIAEEL</sequence>